<dbReference type="AlphaFoldDB" id="A0A1L3J684"/>
<evidence type="ECO:0000313" key="1">
    <source>
        <dbReference type="EMBL" id="APG60641.1"/>
    </source>
</evidence>
<keyword evidence="2" id="KW-1185">Reference proteome</keyword>
<dbReference type="Proteomes" id="UP000182510">
    <property type="component" value="Chromosome"/>
</dbReference>
<protein>
    <recommendedName>
        <fullName evidence="3">Membrane protein insertion efficiency factor YidD</fullName>
    </recommendedName>
</protein>
<proteinExistence type="predicted"/>
<evidence type="ECO:0008006" key="3">
    <source>
        <dbReference type="Google" id="ProtNLM"/>
    </source>
</evidence>
<accession>A0A1L3J684</accession>
<dbReference type="NCBIfam" id="TIGR00278">
    <property type="entry name" value="membrane protein insertion efficiency factor YidD"/>
    <property type="match status" value="1"/>
</dbReference>
<dbReference type="RefSeq" id="WP_072553331.1">
    <property type="nucleotide sequence ID" value="NZ_CP018153.1"/>
</dbReference>
<name>A0A1L3J684_9FLAO</name>
<organism evidence="1 2">
    <name type="scientific">Christiangramia salexigens</name>
    <dbReference type="NCBI Taxonomy" id="1913577"/>
    <lineage>
        <taxon>Bacteria</taxon>
        <taxon>Pseudomonadati</taxon>
        <taxon>Bacteroidota</taxon>
        <taxon>Flavobacteriia</taxon>
        <taxon>Flavobacteriales</taxon>
        <taxon>Flavobacteriaceae</taxon>
        <taxon>Christiangramia</taxon>
    </lineage>
</organism>
<dbReference type="Pfam" id="PF01809">
    <property type="entry name" value="YidD"/>
    <property type="match status" value="1"/>
</dbReference>
<reference evidence="1 2" key="1">
    <citation type="submission" date="2016-11" db="EMBL/GenBank/DDBJ databases">
        <title>Gramella sp. LPB0144 isolated from marine environment.</title>
        <authorList>
            <person name="Kim E."/>
            <person name="Yi H."/>
        </authorList>
    </citation>
    <scope>NUCLEOTIDE SEQUENCE [LARGE SCALE GENOMIC DNA]</scope>
    <source>
        <strain evidence="1 2">LPB0144</strain>
    </source>
</reference>
<sequence length="104" mass="12417">MRYLLLALIEFYWKIVPKYRQERCIFRQPCSKYLSKKTRNEGFVEGIKAIKYRYRNCRPGFSLLTNPVTGELNMLLPNDDIVEEKNIAKYLIRNKKVTYTSESV</sequence>
<dbReference type="STRING" id="1913577.LPB144_09605"/>
<dbReference type="OrthoDB" id="710170at2"/>
<dbReference type="EMBL" id="CP018153">
    <property type="protein sequence ID" value="APG60641.1"/>
    <property type="molecule type" value="Genomic_DNA"/>
</dbReference>
<dbReference type="KEGG" id="grl:LPB144_09605"/>
<evidence type="ECO:0000313" key="2">
    <source>
        <dbReference type="Proteomes" id="UP000182510"/>
    </source>
</evidence>
<gene>
    <name evidence="1" type="ORF">LPB144_09605</name>
</gene>
<dbReference type="SMART" id="SM01234">
    <property type="entry name" value="Haemolytic"/>
    <property type="match status" value="1"/>
</dbReference>
<dbReference type="InterPro" id="IPR002696">
    <property type="entry name" value="Membr_insert_effic_factor_YidD"/>
</dbReference>